<dbReference type="eggNOG" id="KOG0757">
    <property type="taxonomic scope" value="Eukaryota"/>
</dbReference>
<evidence type="ECO:0000256" key="5">
    <source>
        <dbReference type="ARBA" id="ARBA00022792"/>
    </source>
</evidence>
<keyword evidence="2 10" id="KW-0813">Transport</keyword>
<keyword evidence="8 9" id="KW-0472">Membrane</keyword>
<reference evidence="12 13" key="1">
    <citation type="submission" date="2009-11" db="EMBL/GenBank/DDBJ databases">
        <title>Annotation of Allomyces macrogynus ATCC 38327.</title>
        <authorList>
            <consortium name="The Broad Institute Genome Sequencing Platform"/>
            <person name="Russ C."/>
            <person name="Cuomo C."/>
            <person name="Burger G."/>
            <person name="Gray M.W."/>
            <person name="Holland P.W.H."/>
            <person name="King N."/>
            <person name="Lang F.B.F."/>
            <person name="Roger A.J."/>
            <person name="Ruiz-Trillo I."/>
            <person name="Young S.K."/>
            <person name="Zeng Q."/>
            <person name="Gargeya S."/>
            <person name="Fitzgerald M."/>
            <person name="Haas B."/>
            <person name="Abouelleil A."/>
            <person name="Alvarado L."/>
            <person name="Arachchi H.M."/>
            <person name="Berlin A."/>
            <person name="Chapman S.B."/>
            <person name="Gearin G."/>
            <person name="Goldberg J."/>
            <person name="Griggs A."/>
            <person name="Gujja S."/>
            <person name="Hansen M."/>
            <person name="Heiman D."/>
            <person name="Howarth C."/>
            <person name="Larimer J."/>
            <person name="Lui A."/>
            <person name="MacDonald P.J.P."/>
            <person name="McCowen C."/>
            <person name="Montmayeur A."/>
            <person name="Murphy C."/>
            <person name="Neiman D."/>
            <person name="Pearson M."/>
            <person name="Priest M."/>
            <person name="Roberts A."/>
            <person name="Saif S."/>
            <person name="Shea T."/>
            <person name="Sisk P."/>
            <person name="Stolte C."/>
            <person name="Sykes S."/>
            <person name="Wortman J."/>
            <person name="Nusbaum C."/>
            <person name="Birren B."/>
        </authorList>
    </citation>
    <scope>NUCLEOTIDE SEQUENCE [LARGE SCALE GENOMIC DNA]</scope>
    <source>
        <strain evidence="12 13">ATCC 38327</strain>
    </source>
</reference>
<gene>
    <name evidence="12" type="ORF">AMAG_03155</name>
</gene>
<dbReference type="STRING" id="578462.A0A0L0S4J7"/>
<feature type="repeat" description="Solcar" evidence="9">
    <location>
        <begin position="263"/>
        <end position="352"/>
    </location>
</feature>
<dbReference type="InterPro" id="IPR002067">
    <property type="entry name" value="MCP"/>
</dbReference>
<dbReference type="GO" id="GO:1990519">
    <property type="term" value="P:pyrimidine nucleotide import into mitochondrion"/>
    <property type="evidence" value="ECO:0007669"/>
    <property type="project" value="TreeGrafter"/>
</dbReference>
<dbReference type="InterPro" id="IPR049562">
    <property type="entry name" value="SLC25A33/36-like"/>
</dbReference>
<feature type="transmembrane region" description="Helical" evidence="11">
    <location>
        <begin position="158"/>
        <end position="180"/>
    </location>
</feature>
<protein>
    <recommendedName>
        <fullName evidence="14">Mitochondrial carrier protein</fullName>
    </recommendedName>
</protein>
<feature type="repeat" description="Solcar" evidence="9">
    <location>
        <begin position="47"/>
        <end position="146"/>
    </location>
</feature>
<keyword evidence="6 11" id="KW-1133">Transmembrane helix</keyword>
<keyword evidence="4" id="KW-0677">Repeat</keyword>
<evidence type="ECO:0008006" key="14">
    <source>
        <dbReference type="Google" id="ProtNLM"/>
    </source>
</evidence>
<comment type="similarity">
    <text evidence="10">Belongs to the mitochondrial carrier (TC 2.A.29) family.</text>
</comment>
<dbReference type="VEuPathDB" id="FungiDB:AMAG_03155"/>
<dbReference type="InterPro" id="IPR018108">
    <property type="entry name" value="MCP_transmembrane"/>
</dbReference>
<dbReference type="Proteomes" id="UP000054350">
    <property type="component" value="Unassembled WGS sequence"/>
</dbReference>
<dbReference type="InterPro" id="IPR023395">
    <property type="entry name" value="MCP_dom_sf"/>
</dbReference>
<dbReference type="Pfam" id="PF00153">
    <property type="entry name" value="Mito_carr"/>
    <property type="match status" value="3"/>
</dbReference>
<evidence type="ECO:0000256" key="9">
    <source>
        <dbReference type="PROSITE-ProRule" id="PRU00282"/>
    </source>
</evidence>
<dbReference type="PANTHER" id="PTHR45829">
    <property type="entry name" value="MITOCHONDRIAL CARRIER PROTEIN RIM2"/>
    <property type="match status" value="1"/>
</dbReference>
<evidence type="ECO:0000256" key="6">
    <source>
        <dbReference type="ARBA" id="ARBA00022989"/>
    </source>
</evidence>
<proteinExistence type="inferred from homology"/>
<evidence type="ECO:0000256" key="4">
    <source>
        <dbReference type="ARBA" id="ARBA00022737"/>
    </source>
</evidence>
<keyword evidence="5" id="KW-0999">Mitochondrion inner membrane</keyword>
<evidence type="ECO:0000313" key="13">
    <source>
        <dbReference type="Proteomes" id="UP000054350"/>
    </source>
</evidence>
<feature type="transmembrane region" description="Helical" evidence="11">
    <location>
        <begin position="117"/>
        <end position="138"/>
    </location>
</feature>
<keyword evidence="3 9" id="KW-0812">Transmembrane</keyword>
<name>A0A0L0S4J7_ALLM3</name>
<evidence type="ECO:0000313" key="12">
    <source>
        <dbReference type="EMBL" id="KNE57442.1"/>
    </source>
</evidence>
<dbReference type="PRINTS" id="PR00926">
    <property type="entry name" value="MITOCARRIER"/>
</dbReference>
<evidence type="ECO:0000256" key="8">
    <source>
        <dbReference type="ARBA" id="ARBA00023136"/>
    </source>
</evidence>
<dbReference type="AlphaFoldDB" id="A0A0L0S4J7"/>
<dbReference type="GO" id="GO:0015218">
    <property type="term" value="F:pyrimidine nucleotide transmembrane transporter activity"/>
    <property type="evidence" value="ECO:0007669"/>
    <property type="project" value="InterPro"/>
</dbReference>
<organism evidence="12 13">
    <name type="scientific">Allomyces macrogynus (strain ATCC 38327)</name>
    <name type="common">Allomyces javanicus var. macrogynus</name>
    <dbReference type="NCBI Taxonomy" id="578462"/>
    <lineage>
        <taxon>Eukaryota</taxon>
        <taxon>Fungi</taxon>
        <taxon>Fungi incertae sedis</taxon>
        <taxon>Blastocladiomycota</taxon>
        <taxon>Blastocladiomycetes</taxon>
        <taxon>Blastocladiales</taxon>
        <taxon>Blastocladiaceae</taxon>
        <taxon>Allomyces</taxon>
    </lineage>
</organism>
<dbReference type="EMBL" id="GG745331">
    <property type="protein sequence ID" value="KNE57442.1"/>
    <property type="molecule type" value="Genomic_DNA"/>
</dbReference>
<dbReference type="OMA" id="GVESAWV"/>
<comment type="subcellular location">
    <subcellularLocation>
        <location evidence="1">Mitochondrion inner membrane</location>
        <topology evidence="1">Multi-pass membrane protein</topology>
    </subcellularLocation>
</comment>
<dbReference type="PROSITE" id="PS50920">
    <property type="entry name" value="SOLCAR"/>
    <property type="match status" value="3"/>
</dbReference>
<sequence length="356" mass="38311">MSLAHSAPAATAVPAVAVIATLHQAPTRQAKPPAPAPATADASKRTVSPAVHLLAGGLGGCMGALITCPFELVKTRLQSSAHTQLVKNRFFYTATSAPLSGTADIVRSIYKTEGLWAFWKGIGPTLLGVIPARAIYFATYNEAKRALTKLNGSESSAVYMGSAISAGVATIISTSPIWLVKTRMQLQSNQQNPRYRSSWDCLTKVVREEGFFSLYRGLSASLIGISEGTIQWLIYEELKKLQAQRRDPPPASSTSAVTTKSLTDWAEYFACAAVAKLTAATLTYPHEVIRTRLREPPAPGAAHKYTGFWQAGKLIAKEEGARALYGGMGVHLLRVVPNSAIMFLCYEGVVHLAQHR</sequence>
<reference evidence="13" key="2">
    <citation type="submission" date="2009-11" db="EMBL/GenBank/DDBJ databases">
        <title>The Genome Sequence of Allomyces macrogynus strain ATCC 38327.</title>
        <authorList>
            <consortium name="The Broad Institute Genome Sequencing Platform"/>
            <person name="Russ C."/>
            <person name="Cuomo C."/>
            <person name="Shea T."/>
            <person name="Young S.K."/>
            <person name="Zeng Q."/>
            <person name="Koehrsen M."/>
            <person name="Haas B."/>
            <person name="Borodovsky M."/>
            <person name="Guigo R."/>
            <person name="Alvarado L."/>
            <person name="Berlin A."/>
            <person name="Borenstein D."/>
            <person name="Chen Z."/>
            <person name="Engels R."/>
            <person name="Freedman E."/>
            <person name="Gellesch M."/>
            <person name="Goldberg J."/>
            <person name="Griggs A."/>
            <person name="Gujja S."/>
            <person name="Heiman D."/>
            <person name="Hepburn T."/>
            <person name="Howarth C."/>
            <person name="Jen D."/>
            <person name="Larson L."/>
            <person name="Lewis B."/>
            <person name="Mehta T."/>
            <person name="Park D."/>
            <person name="Pearson M."/>
            <person name="Roberts A."/>
            <person name="Saif S."/>
            <person name="Shenoy N."/>
            <person name="Sisk P."/>
            <person name="Stolte C."/>
            <person name="Sykes S."/>
            <person name="Walk T."/>
            <person name="White J."/>
            <person name="Yandava C."/>
            <person name="Burger G."/>
            <person name="Gray M.W."/>
            <person name="Holland P.W.H."/>
            <person name="King N."/>
            <person name="Lang F.B.F."/>
            <person name="Roger A.J."/>
            <person name="Ruiz-Trillo I."/>
            <person name="Lander E."/>
            <person name="Nusbaum C."/>
        </authorList>
    </citation>
    <scope>NUCLEOTIDE SEQUENCE [LARGE SCALE GENOMIC DNA]</scope>
    <source>
        <strain evidence="13">ATCC 38327</strain>
    </source>
</reference>
<feature type="repeat" description="Solcar" evidence="9">
    <location>
        <begin position="154"/>
        <end position="241"/>
    </location>
</feature>
<accession>A0A0L0S4J7</accession>
<dbReference type="Gene3D" id="1.50.40.10">
    <property type="entry name" value="Mitochondrial carrier domain"/>
    <property type="match status" value="2"/>
</dbReference>
<dbReference type="SUPFAM" id="SSF103506">
    <property type="entry name" value="Mitochondrial carrier"/>
    <property type="match status" value="1"/>
</dbReference>
<evidence type="ECO:0000256" key="10">
    <source>
        <dbReference type="RuleBase" id="RU000488"/>
    </source>
</evidence>
<dbReference type="GO" id="GO:0005743">
    <property type="term" value="C:mitochondrial inner membrane"/>
    <property type="evidence" value="ECO:0007669"/>
    <property type="project" value="UniProtKB-SubCell"/>
</dbReference>
<keyword evidence="7" id="KW-0496">Mitochondrion</keyword>
<evidence type="ECO:0000256" key="7">
    <source>
        <dbReference type="ARBA" id="ARBA00023128"/>
    </source>
</evidence>
<feature type="transmembrane region" description="Helical" evidence="11">
    <location>
        <begin position="50"/>
        <end position="70"/>
    </location>
</feature>
<evidence type="ECO:0000256" key="3">
    <source>
        <dbReference type="ARBA" id="ARBA00022692"/>
    </source>
</evidence>
<keyword evidence="13" id="KW-1185">Reference proteome</keyword>
<evidence type="ECO:0000256" key="11">
    <source>
        <dbReference type="SAM" id="Phobius"/>
    </source>
</evidence>
<dbReference type="OrthoDB" id="269120at2759"/>
<evidence type="ECO:0000256" key="2">
    <source>
        <dbReference type="ARBA" id="ARBA00022448"/>
    </source>
</evidence>
<dbReference type="PANTHER" id="PTHR45829:SF4">
    <property type="entry name" value="MITOCHONDRIAL CARRIER PROTEIN RIM2"/>
    <property type="match status" value="1"/>
</dbReference>
<evidence type="ECO:0000256" key="1">
    <source>
        <dbReference type="ARBA" id="ARBA00004448"/>
    </source>
</evidence>